<dbReference type="SUPFAM" id="SSF53474">
    <property type="entry name" value="alpha/beta-Hydrolases"/>
    <property type="match status" value="1"/>
</dbReference>
<protein>
    <submittedName>
        <fullName evidence="2">Alpha/beta fold hydrolase</fullName>
    </submittedName>
</protein>
<feature type="domain" description="Serine aminopeptidase S33" evidence="1">
    <location>
        <begin position="23"/>
        <end position="235"/>
    </location>
</feature>
<dbReference type="Gene3D" id="3.40.50.1820">
    <property type="entry name" value="alpha/beta hydrolase"/>
    <property type="match status" value="1"/>
</dbReference>
<dbReference type="RefSeq" id="WP_344362228.1">
    <property type="nucleotide sequence ID" value="NZ_BAAAQB010000009.1"/>
</dbReference>
<name>A0ABN2YK28_9MICC</name>
<dbReference type="InterPro" id="IPR029058">
    <property type="entry name" value="AB_hydrolase_fold"/>
</dbReference>
<dbReference type="Pfam" id="PF12146">
    <property type="entry name" value="Hydrolase_4"/>
    <property type="match status" value="1"/>
</dbReference>
<gene>
    <name evidence="2" type="ORF">GCM10009825_07430</name>
</gene>
<dbReference type="PANTHER" id="PTHR43194">
    <property type="entry name" value="HYDROLASE ALPHA/BETA FOLD FAMILY"/>
    <property type="match status" value="1"/>
</dbReference>
<dbReference type="EMBL" id="BAAAQB010000009">
    <property type="protein sequence ID" value="GAA2128279.1"/>
    <property type="molecule type" value="Genomic_DNA"/>
</dbReference>
<dbReference type="GO" id="GO:0016787">
    <property type="term" value="F:hydrolase activity"/>
    <property type="evidence" value="ECO:0007669"/>
    <property type="project" value="UniProtKB-KW"/>
</dbReference>
<keyword evidence="3" id="KW-1185">Reference proteome</keyword>
<comment type="caution">
    <text evidence="2">The sequence shown here is derived from an EMBL/GenBank/DDBJ whole genome shotgun (WGS) entry which is preliminary data.</text>
</comment>
<accession>A0ABN2YK28</accession>
<organism evidence="2 3">
    <name type="scientific">Arthrobacter humicola</name>
    <dbReference type="NCBI Taxonomy" id="409291"/>
    <lineage>
        <taxon>Bacteria</taxon>
        <taxon>Bacillati</taxon>
        <taxon>Actinomycetota</taxon>
        <taxon>Actinomycetes</taxon>
        <taxon>Micrococcales</taxon>
        <taxon>Micrococcaceae</taxon>
        <taxon>Arthrobacter</taxon>
    </lineage>
</organism>
<evidence type="ECO:0000313" key="3">
    <source>
        <dbReference type="Proteomes" id="UP001500102"/>
    </source>
</evidence>
<dbReference type="InterPro" id="IPR050228">
    <property type="entry name" value="Carboxylesterase_BioH"/>
</dbReference>
<dbReference type="Proteomes" id="UP001500102">
    <property type="component" value="Unassembled WGS sequence"/>
</dbReference>
<dbReference type="InterPro" id="IPR022742">
    <property type="entry name" value="Hydrolase_4"/>
</dbReference>
<sequence>MSESSTSTAPAAFSYPGHGPNARIGVAICHGFTGSPLSVLPWARHLAAQGFAVSVPLLPGHGTHWRDLARKGWQDWYTSFETAYLDLAARTSDCYVAGLSMGGTIALRTAARHSVAGVAAVNPGLSFYDRRVRIVGLLKYFQRTTTPIQEENPTASTTDDGDYSLTPLAAVHQLRRLFSATFRDLPSVQAPTLVFKSDTDAVVPPSSLELLRRRLGSRDLRVVRLPHSGHVATLDADAPLIFEESVRFFLLHARSTTPPTAPSETP</sequence>
<reference evidence="2 3" key="1">
    <citation type="journal article" date="2019" name="Int. J. Syst. Evol. Microbiol.">
        <title>The Global Catalogue of Microorganisms (GCM) 10K type strain sequencing project: providing services to taxonomists for standard genome sequencing and annotation.</title>
        <authorList>
            <consortium name="The Broad Institute Genomics Platform"/>
            <consortium name="The Broad Institute Genome Sequencing Center for Infectious Disease"/>
            <person name="Wu L."/>
            <person name="Ma J."/>
        </authorList>
    </citation>
    <scope>NUCLEOTIDE SEQUENCE [LARGE SCALE GENOMIC DNA]</scope>
    <source>
        <strain evidence="2 3">JCM 15921</strain>
    </source>
</reference>
<dbReference type="PIRSF" id="PIRSF017388">
    <property type="entry name" value="Esterase_lipase"/>
    <property type="match status" value="1"/>
</dbReference>
<evidence type="ECO:0000259" key="1">
    <source>
        <dbReference type="Pfam" id="PF12146"/>
    </source>
</evidence>
<dbReference type="InterPro" id="IPR012354">
    <property type="entry name" value="Esterase_lipase"/>
</dbReference>
<proteinExistence type="predicted"/>
<dbReference type="PANTHER" id="PTHR43194:SF5">
    <property type="entry name" value="PIMELOYL-[ACYL-CARRIER PROTEIN] METHYL ESTER ESTERASE"/>
    <property type="match status" value="1"/>
</dbReference>
<evidence type="ECO:0000313" key="2">
    <source>
        <dbReference type="EMBL" id="GAA2128279.1"/>
    </source>
</evidence>
<keyword evidence="2" id="KW-0378">Hydrolase</keyword>